<dbReference type="GO" id="GO:0008422">
    <property type="term" value="F:beta-glucosidase activity"/>
    <property type="evidence" value="ECO:0007669"/>
    <property type="project" value="UniProtKB-EC"/>
</dbReference>
<feature type="active site" description="Nucleophile" evidence="7">
    <location>
        <position position="359"/>
    </location>
</feature>
<dbReference type="Gene3D" id="3.20.20.80">
    <property type="entry name" value="Glycosidases"/>
    <property type="match status" value="1"/>
</dbReference>
<feature type="binding site" evidence="8">
    <location>
        <position position="171"/>
    </location>
    <ligand>
        <name>substrate</name>
    </ligand>
</feature>
<keyword evidence="11" id="KW-1185">Reference proteome</keyword>
<feature type="binding site" evidence="8">
    <location>
        <begin position="413"/>
        <end position="414"/>
    </location>
    <ligand>
        <name>substrate</name>
    </ligand>
</feature>
<dbReference type="PANTHER" id="PTHR10353">
    <property type="entry name" value="GLYCOSYL HYDROLASE"/>
    <property type="match status" value="1"/>
</dbReference>
<keyword evidence="3" id="KW-0136">Cellulose degradation</keyword>
<name>A0A290QBE2_9BACT</name>
<evidence type="ECO:0000256" key="5">
    <source>
        <dbReference type="ARBA" id="ARBA00023295"/>
    </source>
</evidence>
<evidence type="ECO:0000256" key="3">
    <source>
        <dbReference type="ARBA" id="ARBA00023001"/>
    </source>
</evidence>
<keyword evidence="2 9" id="KW-0378">Hydrolase</keyword>
<keyword evidence="6" id="KW-0624">Polysaccharide degradation</keyword>
<dbReference type="Proteomes" id="UP000217265">
    <property type="component" value="Chromosome"/>
</dbReference>
<dbReference type="EC" id="3.2.1.21" evidence="9"/>
<evidence type="ECO:0000256" key="8">
    <source>
        <dbReference type="PIRSR" id="PIRSR617736-2"/>
    </source>
</evidence>
<dbReference type="InterPro" id="IPR001360">
    <property type="entry name" value="Glyco_hydro_1"/>
</dbReference>
<dbReference type="SUPFAM" id="SSF51445">
    <property type="entry name" value="(Trans)glycosidases"/>
    <property type="match status" value="1"/>
</dbReference>
<evidence type="ECO:0000313" key="11">
    <source>
        <dbReference type="Proteomes" id="UP000217265"/>
    </source>
</evidence>
<evidence type="ECO:0000256" key="1">
    <source>
        <dbReference type="ARBA" id="ARBA00010838"/>
    </source>
</evidence>
<sequence>MKFSVPSASCQFPASFAWGVATAAPQIEGAFDADGKSPSIWDVFSRKPGATHNGDTLDVACDHYHRYEADLDLMAALGMKHYRLSIAWPRIIPTGAGTLNTRGVDFYNRLIDASLKRGITPWVTMFHWDLPQVLEDKGGWPERVVVDAFADYADEIVKAYGDRVKNWITLNEIGVFLENGYGVGRHAPGRKEKPEVVNQAFHHAMLCHGHGVRAVREHGGKDARVGLTDNSRVTIPLTETAPDIEAAHEQFARRNARILEPMYRGEYGKNYLAHTKGWLPKIAANDFELIAQPTDFLGLNIYSGEIVRRGADGGPQHIAYPENFPTADSPWLKLNARCMYWGPRLAAEVFGAKDVVITESGAGYNDLPPVKGEVFDIHRLEYIRACLRELRRSIADGVPVSGYFAWSFMDNFEWADGYDRRFGIVYTDFKTQVRTPKASGRWYSQVVRENALV</sequence>
<evidence type="ECO:0000313" key="10">
    <source>
        <dbReference type="EMBL" id="ATC66015.1"/>
    </source>
</evidence>
<dbReference type="PRINTS" id="PR00131">
    <property type="entry name" value="GLHYDRLASE1"/>
</dbReference>
<dbReference type="InterPro" id="IPR017853">
    <property type="entry name" value="GH"/>
</dbReference>
<dbReference type="KEGG" id="vbh:CMV30_06085"/>
<keyword evidence="5 9" id="KW-0326">Glycosidase</keyword>
<proteinExistence type="inferred from homology"/>
<dbReference type="FunFam" id="3.20.20.80:FF:000004">
    <property type="entry name" value="Beta-glucosidase 6-phospho-beta-glucosidase"/>
    <property type="match status" value="1"/>
</dbReference>
<accession>A0A290QBE2</accession>
<dbReference type="NCBIfam" id="TIGR03356">
    <property type="entry name" value="BGL"/>
    <property type="match status" value="1"/>
</dbReference>
<feature type="binding site" evidence="8">
    <location>
        <position position="406"/>
    </location>
    <ligand>
        <name>substrate</name>
    </ligand>
</feature>
<dbReference type="Pfam" id="PF00232">
    <property type="entry name" value="Glyco_hydro_1"/>
    <property type="match status" value="1"/>
</dbReference>
<comment type="catalytic activity">
    <reaction evidence="9">
        <text>Hydrolysis of terminal, non-reducing beta-D-glucosyl residues with release of beta-D-glucose.</text>
        <dbReference type="EC" id="3.2.1.21"/>
    </reaction>
</comment>
<dbReference type="InterPro" id="IPR017736">
    <property type="entry name" value="Glyco_hydro_1_beta-glucosidase"/>
</dbReference>
<evidence type="ECO:0000256" key="9">
    <source>
        <dbReference type="RuleBase" id="RU361175"/>
    </source>
</evidence>
<dbReference type="AlphaFoldDB" id="A0A290QBE2"/>
<feature type="binding site" evidence="8">
    <location>
        <position position="127"/>
    </location>
    <ligand>
        <name>substrate</name>
    </ligand>
</feature>
<feature type="binding site" evidence="8">
    <location>
        <position position="302"/>
    </location>
    <ligand>
        <name>substrate</name>
    </ligand>
</feature>
<keyword evidence="4" id="KW-0119">Carbohydrate metabolism</keyword>
<dbReference type="OrthoDB" id="2339329at2"/>
<evidence type="ECO:0000256" key="7">
    <source>
        <dbReference type="PIRSR" id="PIRSR617736-1"/>
    </source>
</evidence>
<dbReference type="GO" id="GO:0030245">
    <property type="term" value="P:cellulose catabolic process"/>
    <property type="evidence" value="ECO:0007669"/>
    <property type="project" value="UniProtKB-KW"/>
</dbReference>
<gene>
    <name evidence="10" type="ORF">CMV30_06085</name>
</gene>
<protein>
    <recommendedName>
        <fullName evidence="9">Beta-glucosidase</fullName>
        <ecNumber evidence="9">3.2.1.21</ecNumber>
    </recommendedName>
</protein>
<dbReference type="EMBL" id="CP023344">
    <property type="protein sequence ID" value="ATC66015.1"/>
    <property type="molecule type" value="Genomic_DNA"/>
</dbReference>
<feature type="active site" description="Proton donor" evidence="7">
    <location>
        <position position="172"/>
    </location>
</feature>
<dbReference type="PANTHER" id="PTHR10353:SF36">
    <property type="entry name" value="LP05116P"/>
    <property type="match status" value="1"/>
</dbReference>
<reference evidence="10 11" key="1">
    <citation type="submission" date="2017-09" db="EMBL/GenBank/DDBJ databases">
        <title>Complete genome sequence of Verrucomicrobial strain HZ-65, isolated from freshwater.</title>
        <authorList>
            <person name="Choi A."/>
        </authorList>
    </citation>
    <scope>NUCLEOTIDE SEQUENCE [LARGE SCALE GENOMIC DNA]</scope>
    <source>
        <strain evidence="10 11">HZ-65</strain>
    </source>
</reference>
<feature type="binding site" evidence="8">
    <location>
        <position position="26"/>
    </location>
    <ligand>
        <name>substrate</name>
    </ligand>
</feature>
<evidence type="ECO:0000256" key="2">
    <source>
        <dbReference type="ARBA" id="ARBA00022801"/>
    </source>
</evidence>
<evidence type="ECO:0000256" key="6">
    <source>
        <dbReference type="ARBA" id="ARBA00023326"/>
    </source>
</evidence>
<organism evidence="10 11">
    <name type="scientific">Nibricoccus aquaticus</name>
    <dbReference type="NCBI Taxonomy" id="2576891"/>
    <lineage>
        <taxon>Bacteria</taxon>
        <taxon>Pseudomonadati</taxon>
        <taxon>Verrucomicrobiota</taxon>
        <taxon>Opitutia</taxon>
        <taxon>Opitutales</taxon>
        <taxon>Opitutaceae</taxon>
        <taxon>Nibricoccus</taxon>
    </lineage>
</organism>
<dbReference type="GO" id="GO:0005829">
    <property type="term" value="C:cytosol"/>
    <property type="evidence" value="ECO:0007669"/>
    <property type="project" value="TreeGrafter"/>
</dbReference>
<comment type="similarity">
    <text evidence="1 9">Belongs to the glycosyl hydrolase 1 family.</text>
</comment>
<evidence type="ECO:0000256" key="4">
    <source>
        <dbReference type="ARBA" id="ARBA00023277"/>
    </source>
</evidence>